<dbReference type="GO" id="GO:0140944">
    <property type="term" value="F:histone H4K20 monomethyltransferase activity"/>
    <property type="evidence" value="ECO:0007669"/>
    <property type="project" value="UniProtKB-EC"/>
</dbReference>
<evidence type="ECO:0000256" key="5">
    <source>
        <dbReference type="ARBA" id="ARBA00022603"/>
    </source>
</evidence>
<comment type="subcellular location">
    <subcellularLocation>
        <location evidence="2">Chromosome</location>
    </subcellularLocation>
    <subcellularLocation>
        <location evidence="1">Nucleus</location>
    </subcellularLocation>
</comment>
<sequence>MIITNVNVKRCLSLNSEIPEKNICTPRRRGIRHIDDEVLCNEKEKDVLDFDKKDIKISEETTTVDASIDGKIIIEDVIVEDDDGKNAEKGKITENTEIDEKKTVDVHTDVNDKNKEPQLPPATGTPNRKKSSTRNKKGNRCKENLPPKVIKDESASNHKITEYFQVRKSTRKTKSQIEKEKKTQLEYEICSRSNEQFLEVYDDEIKGRGCKSKKLFKKGDFVVEYIGTLLSAKAAKKLEREYKNDESLGSYMYYFNHKGQNWCIDATKESPFKARLINHSCLRPNLKTKVVDVGDKFHLIMIALRDINIGEELLYDYGDRTPESVASNPWLKNS</sequence>
<dbReference type="GO" id="GO:0009792">
    <property type="term" value="P:embryo development ending in birth or egg hatching"/>
    <property type="evidence" value="ECO:0007669"/>
    <property type="project" value="EnsemblMetazoa"/>
</dbReference>
<evidence type="ECO:0000259" key="14">
    <source>
        <dbReference type="PROSITE" id="PS50280"/>
    </source>
</evidence>
<keyword evidence="8" id="KW-0156">Chromatin regulator</keyword>
<evidence type="ECO:0000256" key="8">
    <source>
        <dbReference type="ARBA" id="ARBA00022853"/>
    </source>
</evidence>
<dbReference type="PANTHER" id="PTHR46167:SF1">
    <property type="entry name" value="N-LYSINE METHYLTRANSFERASE KMT5A"/>
    <property type="match status" value="1"/>
</dbReference>
<dbReference type="STRING" id="34506.A0A090L853"/>
<keyword evidence="5 15" id="KW-0489">Methyltransferase</keyword>
<protein>
    <recommendedName>
        <fullName evidence="3">[histone H4]-lysine(20) N-methyltransferase</fullName>
        <ecNumber evidence="3">2.1.1.361</ecNumber>
    </recommendedName>
</protein>
<reference evidence="15 16" key="1">
    <citation type="submission" date="2014-09" db="EMBL/GenBank/DDBJ databases">
        <authorList>
            <person name="Martin A.A."/>
        </authorList>
    </citation>
    <scope>NUCLEOTIDE SEQUENCE</scope>
    <source>
        <strain evidence="16">ED321</strain>
        <strain evidence="15">ED321 Heterogonic</strain>
    </source>
</reference>
<evidence type="ECO:0000256" key="2">
    <source>
        <dbReference type="ARBA" id="ARBA00004286"/>
    </source>
</evidence>
<proteinExistence type="predicted"/>
<dbReference type="GeneID" id="36376030"/>
<gene>
    <name evidence="15 17 18" type="ORF">SRAE_1000192300</name>
</gene>
<evidence type="ECO:0000313" key="15">
    <source>
        <dbReference type="EMBL" id="CEF63665.1"/>
    </source>
</evidence>
<dbReference type="CDD" id="cd10528">
    <property type="entry name" value="SET_SETD8"/>
    <property type="match status" value="1"/>
</dbReference>
<evidence type="ECO:0000256" key="11">
    <source>
        <dbReference type="ARBA" id="ARBA00023242"/>
    </source>
</evidence>
<evidence type="ECO:0000313" key="17">
    <source>
        <dbReference type="WBParaSite" id="SRAE_1000192300.1"/>
    </source>
</evidence>
<feature type="compositionally biased region" description="Basic and acidic residues" evidence="13">
    <location>
        <begin position="105"/>
        <end position="116"/>
    </location>
</feature>
<dbReference type="Gene3D" id="2.170.270.10">
    <property type="entry name" value="SET domain"/>
    <property type="match status" value="1"/>
</dbReference>
<keyword evidence="11" id="KW-0539">Nucleus</keyword>
<feature type="compositionally biased region" description="Basic residues" evidence="13">
    <location>
        <begin position="127"/>
        <end position="139"/>
    </location>
</feature>
<comment type="catalytic activity">
    <reaction evidence="12">
        <text>L-lysyl(20)-[histone H4] + S-adenosyl-L-methionine = N(6)-methyl-L-lysyl(20)-[histone H4] + S-adenosyl-L-homocysteine + H(+)</text>
        <dbReference type="Rhea" id="RHEA:60344"/>
        <dbReference type="Rhea" id="RHEA-COMP:15554"/>
        <dbReference type="Rhea" id="RHEA-COMP:15555"/>
        <dbReference type="ChEBI" id="CHEBI:15378"/>
        <dbReference type="ChEBI" id="CHEBI:29969"/>
        <dbReference type="ChEBI" id="CHEBI:57856"/>
        <dbReference type="ChEBI" id="CHEBI:59789"/>
        <dbReference type="ChEBI" id="CHEBI:61929"/>
        <dbReference type="EC" id="2.1.1.361"/>
    </reaction>
</comment>
<dbReference type="WormBase" id="SRAE_1000192300">
    <property type="protein sequence ID" value="SRP03440"/>
    <property type="gene ID" value="WBGene00258535"/>
</dbReference>
<dbReference type="CTD" id="36376030"/>
<evidence type="ECO:0000256" key="3">
    <source>
        <dbReference type="ARBA" id="ARBA00012187"/>
    </source>
</evidence>
<dbReference type="InterPro" id="IPR001214">
    <property type="entry name" value="SET_dom"/>
</dbReference>
<keyword evidence="16" id="KW-1185">Reference proteome</keyword>
<dbReference type="InterPro" id="IPR046341">
    <property type="entry name" value="SET_dom_sf"/>
</dbReference>
<dbReference type="GO" id="GO:0005634">
    <property type="term" value="C:nucleus"/>
    <property type="evidence" value="ECO:0007669"/>
    <property type="project" value="UniProtKB-SubCell"/>
</dbReference>
<evidence type="ECO:0000256" key="10">
    <source>
        <dbReference type="ARBA" id="ARBA00023163"/>
    </source>
</evidence>
<evidence type="ECO:0000256" key="7">
    <source>
        <dbReference type="ARBA" id="ARBA00022691"/>
    </source>
</evidence>
<evidence type="ECO:0000256" key="4">
    <source>
        <dbReference type="ARBA" id="ARBA00022454"/>
    </source>
</evidence>
<keyword evidence="7" id="KW-0949">S-adenosyl-L-methionine</keyword>
<dbReference type="InterPro" id="IPR051760">
    <property type="entry name" value="KMT5A"/>
</dbReference>
<dbReference type="SMART" id="SM00317">
    <property type="entry name" value="SET"/>
    <property type="match status" value="1"/>
</dbReference>
<dbReference type="WBParaSite" id="SRAE_1000192300.1">
    <property type="protein sequence ID" value="SRAE_1000192300.1"/>
    <property type="gene ID" value="WBGene00258535"/>
</dbReference>
<dbReference type="Proteomes" id="UP000035682">
    <property type="component" value="Unplaced"/>
</dbReference>
<dbReference type="GO" id="GO:0005700">
    <property type="term" value="C:polytene chromosome"/>
    <property type="evidence" value="ECO:0007669"/>
    <property type="project" value="TreeGrafter"/>
</dbReference>
<dbReference type="AlphaFoldDB" id="A0A090L853"/>
<dbReference type="EMBL" id="LN609528">
    <property type="protein sequence ID" value="CEF63665.1"/>
    <property type="molecule type" value="Genomic_DNA"/>
</dbReference>
<dbReference type="OrthoDB" id="5560686at2759"/>
<accession>A0A090L853</accession>
<feature type="domain" description="SET" evidence="14">
    <location>
        <begin position="196"/>
        <end position="318"/>
    </location>
</feature>
<dbReference type="GO" id="GO:0006357">
    <property type="term" value="P:regulation of transcription by RNA polymerase II"/>
    <property type="evidence" value="ECO:0007669"/>
    <property type="project" value="TreeGrafter"/>
</dbReference>
<evidence type="ECO:0000256" key="13">
    <source>
        <dbReference type="SAM" id="MobiDB-lite"/>
    </source>
</evidence>
<dbReference type="Pfam" id="PF00856">
    <property type="entry name" value="SET"/>
    <property type="match status" value="1"/>
</dbReference>
<dbReference type="PANTHER" id="PTHR46167">
    <property type="entry name" value="N-LYSINE METHYLTRANSFERASE KMT5A"/>
    <property type="match status" value="1"/>
</dbReference>
<evidence type="ECO:0000313" key="18">
    <source>
        <dbReference type="WormBase" id="SRAE_1000192300"/>
    </source>
</evidence>
<organism evidence="15">
    <name type="scientific">Strongyloides ratti</name>
    <name type="common">Parasitic roundworm</name>
    <dbReference type="NCBI Taxonomy" id="34506"/>
    <lineage>
        <taxon>Eukaryota</taxon>
        <taxon>Metazoa</taxon>
        <taxon>Ecdysozoa</taxon>
        <taxon>Nematoda</taxon>
        <taxon>Chromadorea</taxon>
        <taxon>Rhabditida</taxon>
        <taxon>Tylenchina</taxon>
        <taxon>Panagrolaimomorpha</taxon>
        <taxon>Strongyloidoidea</taxon>
        <taxon>Strongyloididae</taxon>
        <taxon>Strongyloides</taxon>
    </lineage>
</organism>
<evidence type="ECO:0000256" key="6">
    <source>
        <dbReference type="ARBA" id="ARBA00022679"/>
    </source>
</evidence>
<dbReference type="PROSITE" id="PS51571">
    <property type="entry name" value="SAM_MT43_PR_SET"/>
    <property type="match status" value="1"/>
</dbReference>
<evidence type="ECO:0000256" key="9">
    <source>
        <dbReference type="ARBA" id="ARBA00023015"/>
    </source>
</evidence>
<feature type="region of interest" description="Disordered" evidence="13">
    <location>
        <begin position="105"/>
        <end position="145"/>
    </location>
</feature>
<name>A0A090L853_STRRB</name>
<dbReference type="OMA" id="QLEYEIC"/>
<dbReference type="EC" id="2.1.1.361" evidence="3"/>
<dbReference type="PROSITE" id="PS50280">
    <property type="entry name" value="SET"/>
    <property type="match status" value="1"/>
</dbReference>
<evidence type="ECO:0000256" key="1">
    <source>
        <dbReference type="ARBA" id="ARBA00004123"/>
    </source>
</evidence>
<keyword evidence="10" id="KW-0804">Transcription</keyword>
<dbReference type="GO" id="GO:0043516">
    <property type="term" value="P:regulation of DNA damage response, signal transduction by p53 class mediator"/>
    <property type="evidence" value="ECO:0007669"/>
    <property type="project" value="TreeGrafter"/>
</dbReference>
<reference evidence="17" key="2">
    <citation type="submission" date="2020-12" db="UniProtKB">
        <authorList>
            <consortium name="WormBaseParasite"/>
        </authorList>
    </citation>
    <scope>IDENTIFICATION</scope>
</reference>
<dbReference type="InterPro" id="IPR016858">
    <property type="entry name" value="KMT5A-like"/>
</dbReference>
<dbReference type="GO" id="GO:0032259">
    <property type="term" value="P:methylation"/>
    <property type="evidence" value="ECO:0007669"/>
    <property type="project" value="UniProtKB-KW"/>
</dbReference>
<dbReference type="RefSeq" id="XP_024502866.1">
    <property type="nucleotide sequence ID" value="XM_024648939.1"/>
</dbReference>
<dbReference type="InterPro" id="IPR047266">
    <property type="entry name" value="KMT5A-like_SET"/>
</dbReference>
<keyword evidence="6 15" id="KW-0808">Transferase</keyword>
<evidence type="ECO:0000313" key="16">
    <source>
        <dbReference type="Proteomes" id="UP000035682"/>
    </source>
</evidence>
<keyword evidence="9" id="KW-0805">Transcription regulation</keyword>
<evidence type="ECO:0000256" key="12">
    <source>
        <dbReference type="ARBA" id="ARBA00047784"/>
    </source>
</evidence>
<keyword evidence="4" id="KW-0158">Chromosome</keyword>
<dbReference type="SUPFAM" id="SSF82199">
    <property type="entry name" value="SET domain"/>
    <property type="match status" value="1"/>
</dbReference>